<feature type="region of interest" description="Disordered" evidence="2">
    <location>
        <begin position="24"/>
        <end position="59"/>
    </location>
</feature>
<keyword evidence="4" id="KW-1185">Reference proteome</keyword>
<dbReference type="Proteomes" id="UP000799753">
    <property type="component" value="Unassembled WGS sequence"/>
</dbReference>
<gene>
    <name evidence="3" type="ORF">P280DRAFT_514156</name>
</gene>
<accession>A0A6A6SBX0</accession>
<protein>
    <submittedName>
        <fullName evidence="3">Uncharacterized protein</fullName>
    </submittedName>
</protein>
<evidence type="ECO:0000256" key="1">
    <source>
        <dbReference type="SAM" id="Coils"/>
    </source>
</evidence>
<feature type="compositionally biased region" description="Polar residues" evidence="2">
    <location>
        <begin position="27"/>
        <end position="50"/>
    </location>
</feature>
<dbReference type="AlphaFoldDB" id="A0A6A6SBX0"/>
<dbReference type="EMBL" id="MU006778">
    <property type="protein sequence ID" value="KAF2644687.1"/>
    <property type="molecule type" value="Genomic_DNA"/>
</dbReference>
<feature type="compositionally biased region" description="Polar residues" evidence="2">
    <location>
        <begin position="177"/>
        <end position="186"/>
    </location>
</feature>
<proteinExistence type="predicted"/>
<sequence length="553" mass="61060">MANPYLVQALYGAKSSAPNIKQELGVEQQQSRFDQRPTVNNQRVEQNSGLPAQPSAGELNADHHAMVLEEGELNGRDETGVPMPSLAPNLTSPMMFSRNPEIPKNGAPRGFQRKLKDPVQSQAESQQHIHAARLRLMESEDPYDEEVPKEVQGRRTGSNVLPVGSKSTPATIGAPRRSTTPSTAIGSQAGAVPSIPRIVSLNSNVWPPKPKISEPTPPKAEPMRYLPPPGDYYDQYSLPAIFGTDYFACKAAKCFNCWSNECLMSSNWTQCSLECGICGTKDHQRKGCNMLYCSFSWHNEHGTVFYMDNLQIRPTWKEAQPLSHIGLLKAVKKGGRLDIIVPNLSHPIAQRFYRHDPPPKALAVKTAQSDRFSTQSSTLPSLPDLAASISGNRVNAGLDPRLRGRLADRPTGTVNLTFDGPMQGFSSPSSQPRRPFSSCPISSTEAMELKAGDNIAPLHPMMGRTQRIDRPNSYQSMHRISTDAEAEAVIKSDPETRIQELEDQVLDIQRSLVAKDREIRKLKAENEQLRGQENSAYTVGSKRLRYDAGGPMM</sequence>
<dbReference type="OrthoDB" id="3795464at2759"/>
<keyword evidence="1" id="KW-0175">Coiled coil</keyword>
<organism evidence="3 4">
    <name type="scientific">Massarina eburnea CBS 473.64</name>
    <dbReference type="NCBI Taxonomy" id="1395130"/>
    <lineage>
        <taxon>Eukaryota</taxon>
        <taxon>Fungi</taxon>
        <taxon>Dikarya</taxon>
        <taxon>Ascomycota</taxon>
        <taxon>Pezizomycotina</taxon>
        <taxon>Dothideomycetes</taxon>
        <taxon>Pleosporomycetidae</taxon>
        <taxon>Pleosporales</taxon>
        <taxon>Massarineae</taxon>
        <taxon>Massarinaceae</taxon>
        <taxon>Massarina</taxon>
    </lineage>
</organism>
<reference evidence="3" key="1">
    <citation type="journal article" date="2020" name="Stud. Mycol.">
        <title>101 Dothideomycetes genomes: a test case for predicting lifestyles and emergence of pathogens.</title>
        <authorList>
            <person name="Haridas S."/>
            <person name="Albert R."/>
            <person name="Binder M."/>
            <person name="Bloem J."/>
            <person name="Labutti K."/>
            <person name="Salamov A."/>
            <person name="Andreopoulos B."/>
            <person name="Baker S."/>
            <person name="Barry K."/>
            <person name="Bills G."/>
            <person name="Bluhm B."/>
            <person name="Cannon C."/>
            <person name="Castanera R."/>
            <person name="Culley D."/>
            <person name="Daum C."/>
            <person name="Ezra D."/>
            <person name="Gonzalez J."/>
            <person name="Henrissat B."/>
            <person name="Kuo A."/>
            <person name="Liang C."/>
            <person name="Lipzen A."/>
            <person name="Lutzoni F."/>
            <person name="Magnuson J."/>
            <person name="Mondo S."/>
            <person name="Nolan M."/>
            <person name="Ohm R."/>
            <person name="Pangilinan J."/>
            <person name="Park H.-J."/>
            <person name="Ramirez L."/>
            <person name="Alfaro M."/>
            <person name="Sun H."/>
            <person name="Tritt A."/>
            <person name="Yoshinaga Y."/>
            <person name="Zwiers L.-H."/>
            <person name="Turgeon B."/>
            <person name="Goodwin S."/>
            <person name="Spatafora J."/>
            <person name="Crous P."/>
            <person name="Grigoriev I."/>
        </authorList>
    </citation>
    <scope>NUCLEOTIDE SEQUENCE</scope>
    <source>
        <strain evidence="3">CBS 473.64</strain>
    </source>
</reference>
<evidence type="ECO:0000256" key="2">
    <source>
        <dbReference type="SAM" id="MobiDB-lite"/>
    </source>
</evidence>
<feature type="compositionally biased region" description="Polar residues" evidence="2">
    <location>
        <begin position="155"/>
        <end position="170"/>
    </location>
</feature>
<evidence type="ECO:0000313" key="4">
    <source>
        <dbReference type="Proteomes" id="UP000799753"/>
    </source>
</evidence>
<evidence type="ECO:0000313" key="3">
    <source>
        <dbReference type="EMBL" id="KAF2644687.1"/>
    </source>
</evidence>
<feature type="region of interest" description="Disordered" evidence="2">
    <location>
        <begin position="146"/>
        <end position="188"/>
    </location>
</feature>
<feature type="coiled-coil region" evidence="1">
    <location>
        <begin position="498"/>
        <end position="535"/>
    </location>
</feature>
<name>A0A6A6SBX0_9PLEO</name>